<comment type="similarity">
    <text evidence="2">Belongs to the thiamine-monophosphate kinase family.</text>
</comment>
<feature type="binding site" evidence="2">
    <location>
        <position position="54"/>
    </location>
    <ligand>
        <name>Mg(2+)</name>
        <dbReference type="ChEBI" id="CHEBI:18420"/>
        <label>1</label>
    </ligand>
</feature>
<feature type="binding site" evidence="2">
    <location>
        <position position="295"/>
    </location>
    <ligand>
        <name>substrate</name>
    </ligand>
</feature>
<dbReference type="HAMAP" id="MF_02128">
    <property type="entry name" value="TMP_kinase"/>
    <property type="match status" value="1"/>
</dbReference>
<feature type="binding site" evidence="2">
    <location>
        <position position="84"/>
    </location>
    <ligand>
        <name>Mg(2+)</name>
        <dbReference type="ChEBI" id="CHEBI:18420"/>
        <label>3</label>
    </ligand>
</feature>
<feature type="binding site" evidence="2">
    <location>
        <begin position="136"/>
        <end position="137"/>
    </location>
    <ligand>
        <name>ATP</name>
        <dbReference type="ChEBI" id="CHEBI:30616"/>
    </ligand>
</feature>
<feature type="binding site" evidence="2">
    <location>
        <position position="243"/>
    </location>
    <ligand>
        <name>ATP</name>
        <dbReference type="ChEBI" id="CHEBI:30616"/>
    </ligand>
</feature>
<comment type="function">
    <text evidence="2">Catalyzes the ATP-dependent phosphorylation of thiamine-monophosphate (TMP) to form thiamine-pyrophosphate (TPP), the active form of vitamin B1.</text>
</comment>
<proteinExistence type="inferred from homology"/>
<dbReference type="InterPro" id="IPR036676">
    <property type="entry name" value="PurM-like_C_sf"/>
</dbReference>
<feature type="binding site" evidence="2">
    <location>
        <position position="173"/>
    </location>
    <ligand>
        <name>ATP</name>
        <dbReference type="ChEBI" id="CHEBI:30616"/>
    </ligand>
</feature>
<comment type="caution">
    <text evidence="2">Lacks conserved residue(s) required for the propagation of feature annotation.</text>
</comment>
<feature type="binding site" evidence="2">
    <location>
        <position position="38"/>
    </location>
    <ligand>
        <name>Mg(2+)</name>
        <dbReference type="ChEBI" id="CHEBI:18420"/>
        <label>4</label>
    </ligand>
</feature>
<evidence type="ECO:0000256" key="2">
    <source>
        <dbReference type="HAMAP-Rule" id="MF_02128"/>
    </source>
</evidence>
<feature type="binding site" evidence="2">
    <location>
        <position position="55"/>
    </location>
    <ligand>
        <name>Mg(2+)</name>
        <dbReference type="ChEBI" id="CHEBI:18420"/>
        <label>1</label>
    </ligand>
</feature>
<feature type="binding site" evidence="2">
    <location>
        <position position="351"/>
    </location>
    <ligand>
        <name>substrate</name>
    </ligand>
</feature>
<dbReference type="Pfam" id="PF02769">
    <property type="entry name" value="AIRS_C"/>
    <property type="match status" value="1"/>
</dbReference>
<dbReference type="GO" id="GO:0009228">
    <property type="term" value="P:thiamine biosynthetic process"/>
    <property type="evidence" value="ECO:0007669"/>
    <property type="project" value="UniProtKB-KW"/>
</dbReference>
<dbReference type="InterPro" id="IPR010918">
    <property type="entry name" value="PurM-like_C_dom"/>
</dbReference>
<feature type="binding site" evidence="2">
    <location>
        <position position="244"/>
    </location>
    <ligand>
        <name>Mg(2+)</name>
        <dbReference type="ChEBI" id="CHEBI:18420"/>
        <label>5</label>
    </ligand>
</feature>
<name>A0A7G8BGW2_9BACT</name>
<dbReference type="NCBIfam" id="TIGR01379">
    <property type="entry name" value="thiL"/>
    <property type="match status" value="1"/>
</dbReference>
<keyword evidence="2" id="KW-0067">ATP-binding</keyword>
<accession>A0A7G8BGW2</accession>
<evidence type="ECO:0000259" key="4">
    <source>
        <dbReference type="Pfam" id="PF02769"/>
    </source>
</evidence>
<dbReference type="InterPro" id="IPR036921">
    <property type="entry name" value="PurM-like_N_sf"/>
</dbReference>
<dbReference type="GO" id="GO:0009030">
    <property type="term" value="F:thiamine-phosphate kinase activity"/>
    <property type="evidence" value="ECO:0007669"/>
    <property type="project" value="UniProtKB-UniRule"/>
</dbReference>
<evidence type="ECO:0000259" key="3">
    <source>
        <dbReference type="Pfam" id="PF00586"/>
    </source>
</evidence>
<feature type="binding site" evidence="2">
    <location>
        <position position="84"/>
    </location>
    <ligand>
        <name>Mg(2+)</name>
        <dbReference type="ChEBI" id="CHEBI:18420"/>
        <label>2</label>
    </ligand>
</feature>
<comment type="catalytic activity">
    <reaction evidence="2">
        <text>thiamine phosphate + ATP = thiamine diphosphate + ADP</text>
        <dbReference type="Rhea" id="RHEA:15913"/>
        <dbReference type="ChEBI" id="CHEBI:30616"/>
        <dbReference type="ChEBI" id="CHEBI:37575"/>
        <dbReference type="ChEBI" id="CHEBI:58937"/>
        <dbReference type="ChEBI" id="CHEBI:456216"/>
        <dbReference type="EC" id="2.7.4.16"/>
    </reaction>
</comment>
<dbReference type="PANTHER" id="PTHR30270">
    <property type="entry name" value="THIAMINE-MONOPHOSPHATE KINASE"/>
    <property type="match status" value="1"/>
</dbReference>
<dbReference type="RefSeq" id="WP_186742716.1">
    <property type="nucleotide sequence ID" value="NZ_CP060394.1"/>
</dbReference>
<dbReference type="Pfam" id="PF00586">
    <property type="entry name" value="AIRS"/>
    <property type="match status" value="1"/>
</dbReference>
<keyword evidence="2 5" id="KW-0808">Transferase</keyword>
<dbReference type="InterPro" id="IPR016188">
    <property type="entry name" value="PurM-like_N"/>
</dbReference>
<evidence type="ECO:0000256" key="1">
    <source>
        <dbReference type="ARBA" id="ARBA00022977"/>
    </source>
</evidence>
<dbReference type="AlphaFoldDB" id="A0A7G8BGW2"/>
<dbReference type="GO" id="GO:0005524">
    <property type="term" value="F:ATP binding"/>
    <property type="evidence" value="ECO:0007669"/>
    <property type="project" value="UniProtKB-UniRule"/>
</dbReference>
<feature type="binding site" evidence="2">
    <location>
        <position position="38"/>
    </location>
    <ligand>
        <name>Mg(2+)</name>
        <dbReference type="ChEBI" id="CHEBI:18420"/>
        <label>3</label>
    </ligand>
</feature>
<feature type="binding site" evidence="2">
    <location>
        <position position="137"/>
    </location>
    <ligand>
        <name>Mg(2+)</name>
        <dbReference type="ChEBI" id="CHEBI:18420"/>
        <label>1</label>
    </ligand>
</feature>
<organism evidence="5 6">
    <name type="scientific">Alloacidobacterium dinghuense</name>
    <dbReference type="NCBI Taxonomy" id="2763107"/>
    <lineage>
        <taxon>Bacteria</taxon>
        <taxon>Pseudomonadati</taxon>
        <taxon>Acidobacteriota</taxon>
        <taxon>Terriglobia</taxon>
        <taxon>Terriglobales</taxon>
        <taxon>Acidobacteriaceae</taxon>
        <taxon>Alloacidobacterium</taxon>
    </lineage>
</organism>
<keyword evidence="2" id="KW-0479">Metal-binding</keyword>
<protein>
    <recommendedName>
        <fullName evidence="2">Thiamine-monophosphate kinase</fullName>
        <shortName evidence="2">TMP kinase</shortName>
        <shortName evidence="2">Thiamine-phosphate kinase</shortName>
        <ecNumber evidence="2">2.7.4.16</ecNumber>
    </recommendedName>
</protein>
<gene>
    <name evidence="2 5" type="primary">thiL</name>
    <name evidence="5" type="ORF">H7849_22500</name>
</gene>
<feature type="domain" description="PurM-like N-terminal" evidence="3">
    <location>
        <begin position="36"/>
        <end position="144"/>
    </location>
</feature>
<dbReference type="GO" id="GO:0009229">
    <property type="term" value="P:thiamine diphosphate biosynthetic process"/>
    <property type="evidence" value="ECO:0007669"/>
    <property type="project" value="UniProtKB-UniRule"/>
</dbReference>
<dbReference type="EMBL" id="CP060394">
    <property type="protein sequence ID" value="QNI31782.1"/>
    <property type="molecule type" value="Genomic_DNA"/>
</dbReference>
<evidence type="ECO:0000313" key="6">
    <source>
        <dbReference type="Proteomes" id="UP000515312"/>
    </source>
</evidence>
<dbReference type="PIRSF" id="PIRSF005303">
    <property type="entry name" value="Thiam_monoph_kin"/>
    <property type="match status" value="1"/>
</dbReference>
<dbReference type="GO" id="GO:0000287">
    <property type="term" value="F:magnesium ion binding"/>
    <property type="evidence" value="ECO:0007669"/>
    <property type="project" value="UniProtKB-UniRule"/>
</dbReference>
<dbReference type="Gene3D" id="3.30.1330.10">
    <property type="entry name" value="PurM-like, N-terminal domain"/>
    <property type="match status" value="1"/>
</dbReference>
<keyword evidence="2 5" id="KW-0418">Kinase</keyword>
<feature type="domain" description="PurM-like C-terminal" evidence="4">
    <location>
        <begin position="177"/>
        <end position="283"/>
    </location>
</feature>
<feature type="binding site" evidence="2">
    <location>
        <position position="55"/>
    </location>
    <ligand>
        <name>Mg(2+)</name>
        <dbReference type="ChEBI" id="CHEBI:18420"/>
        <label>2</label>
    </ligand>
</feature>
<dbReference type="SUPFAM" id="SSF56042">
    <property type="entry name" value="PurM C-terminal domain-like"/>
    <property type="match status" value="1"/>
</dbReference>
<dbReference type="CDD" id="cd02194">
    <property type="entry name" value="ThiL"/>
    <property type="match status" value="1"/>
</dbReference>
<comment type="pathway">
    <text evidence="2">Cofactor biosynthesis; thiamine diphosphate biosynthesis; thiamine diphosphate from thiamine phosphate: step 1/1.</text>
</comment>
<dbReference type="Gene3D" id="3.90.650.10">
    <property type="entry name" value="PurM-like C-terminal domain"/>
    <property type="match status" value="1"/>
</dbReference>
<keyword evidence="1 2" id="KW-0784">Thiamine biosynthesis</keyword>
<dbReference type="EC" id="2.7.4.16" evidence="2"/>
<dbReference type="Proteomes" id="UP000515312">
    <property type="component" value="Chromosome"/>
</dbReference>
<feature type="binding site" evidence="2">
    <location>
        <position position="53"/>
    </location>
    <ligand>
        <name>Mg(2+)</name>
        <dbReference type="ChEBI" id="CHEBI:18420"/>
        <label>4</label>
    </ligand>
</feature>
<dbReference type="UniPathway" id="UPA00060">
    <property type="reaction ID" value="UER00142"/>
</dbReference>
<feature type="binding site" evidence="2">
    <location>
        <position position="241"/>
    </location>
    <ligand>
        <name>Mg(2+)</name>
        <dbReference type="ChEBI" id="CHEBI:18420"/>
        <label>3</label>
    </ligand>
</feature>
<dbReference type="PANTHER" id="PTHR30270:SF0">
    <property type="entry name" value="THIAMINE-MONOPHOSPHATE KINASE"/>
    <property type="match status" value="1"/>
</dbReference>
<reference evidence="5 6" key="1">
    <citation type="submission" date="2020-08" db="EMBL/GenBank/DDBJ databases">
        <title>Edaphobacter telluris sp. nov. and Acidobacterium dinghuensis sp. nov., two acidobacteria isolated from forest soil.</title>
        <authorList>
            <person name="Fu J."/>
            <person name="Qiu L."/>
        </authorList>
    </citation>
    <scope>NUCLEOTIDE SEQUENCE [LARGE SCALE GENOMIC DNA]</scope>
    <source>
        <strain evidence="5">4Y35</strain>
    </source>
</reference>
<evidence type="ECO:0000313" key="5">
    <source>
        <dbReference type="EMBL" id="QNI31782.1"/>
    </source>
</evidence>
<dbReference type="InterPro" id="IPR006283">
    <property type="entry name" value="ThiL-like"/>
</dbReference>
<sequence length="355" mass="37691">MSARRTPREPAGEKALIAAIRRRTAGRTRSVRLGIGDDCAILRPAPGSEVVVTTDFSLEQVHFRRDWHPAESAGHRCLARGLSDLAAMGADPMAAFLSIAVPAELTVAERGSSWLDRFLNGILALASRHKVPLAGGDTAQSPLFDEVGSRQTGMVSADIVLVGSVAQGRALLRSSAKAGDILYVTGALGGAEAELLALGRNPEAFSKLKKSAPEHPHLYPEPRLAVGRRLLAQRTATAAIDISDGLSTDLAHLCEESGIAVQVDAAAIPVHPLAQKAEKDGWIPSALHFALHGGEDYELLFTASSRTKVPARIAGVPVRSIGRMKARRKGKPLMEMIRPNGKAVPLHAGGWEHFG</sequence>
<dbReference type="SUPFAM" id="SSF55326">
    <property type="entry name" value="PurM N-terminal domain-like"/>
    <property type="match status" value="1"/>
</dbReference>
<feature type="binding site" evidence="2">
    <location>
        <position position="62"/>
    </location>
    <ligand>
        <name>substrate</name>
    </ligand>
</feature>
<keyword evidence="2" id="KW-0547">Nucleotide-binding</keyword>
<comment type="miscellaneous">
    <text evidence="2">Reaction mechanism of ThiL seems to utilize a direct, inline transfer of the gamma-phosphate of ATP to TMP rather than a phosphorylated enzyme intermediate.</text>
</comment>
<keyword evidence="6" id="KW-1185">Reference proteome</keyword>
<dbReference type="KEGG" id="adin:H7849_22500"/>
<keyword evidence="2" id="KW-0460">Magnesium</keyword>
<feature type="binding site" evidence="2">
    <location>
        <position position="84"/>
    </location>
    <ligand>
        <name>Mg(2+)</name>
        <dbReference type="ChEBI" id="CHEBI:18420"/>
        <label>4</label>
    </ligand>
</feature>